<protein>
    <submittedName>
        <fullName evidence="1">Uncharacterized protein</fullName>
    </submittedName>
</protein>
<accession>A0AAP0IA38</accession>
<organism evidence="1 2">
    <name type="scientific">Stephania cephalantha</name>
    <dbReference type="NCBI Taxonomy" id="152367"/>
    <lineage>
        <taxon>Eukaryota</taxon>
        <taxon>Viridiplantae</taxon>
        <taxon>Streptophyta</taxon>
        <taxon>Embryophyta</taxon>
        <taxon>Tracheophyta</taxon>
        <taxon>Spermatophyta</taxon>
        <taxon>Magnoliopsida</taxon>
        <taxon>Ranunculales</taxon>
        <taxon>Menispermaceae</taxon>
        <taxon>Menispermoideae</taxon>
        <taxon>Cissampelideae</taxon>
        <taxon>Stephania</taxon>
    </lineage>
</organism>
<dbReference type="Proteomes" id="UP001419268">
    <property type="component" value="Unassembled WGS sequence"/>
</dbReference>
<reference evidence="1 2" key="1">
    <citation type="submission" date="2024-01" db="EMBL/GenBank/DDBJ databases">
        <title>Genome assemblies of Stephania.</title>
        <authorList>
            <person name="Yang L."/>
        </authorList>
    </citation>
    <scope>NUCLEOTIDE SEQUENCE [LARGE SCALE GENOMIC DNA]</scope>
    <source>
        <strain evidence="1">JXDWG</strain>
        <tissue evidence="1">Leaf</tissue>
    </source>
</reference>
<gene>
    <name evidence="1" type="ORF">Scep_018989</name>
</gene>
<dbReference type="EMBL" id="JBBNAG010000008">
    <property type="protein sequence ID" value="KAK9111470.1"/>
    <property type="molecule type" value="Genomic_DNA"/>
</dbReference>
<sequence>MEPAMRQEVIANSVAKFLEETISSPVSPSSLSALFIPSFSPPSPSSRPSDSALPLTAIRNKRIELTLSQPDTPIDETELYLSVVERDDKGRTYGLGWTPSGSKRDMLELELDLLSLFLLMMSPFNC</sequence>
<name>A0AAP0IA38_9MAGN</name>
<evidence type="ECO:0000313" key="2">
    <source>
        <dbReference type="Proteomes" id="UP001419268"/>
    </source>
</evidence>
<proteinExistence type="predicted"/>
<comment type="caution">
    <text evidence="1">The sequence shown here is derived from an EMBL/GenBank/DDBJ whole genome shotgun (WGS) entry which is preliminary data.</text>
</comment>
<evidence type="ECO:0000313" key="1">
    <source>
        <dbReference type="EMBL" id="KAK9111470.1"/>
    </source>
</evidence>
<dbReference type="AlphaFoldDB" id="A0AAP0IA38"/>
<keyword evidence="2" id="KW-1185">Reference proteome</keyword>